<comment type="caution">
    <text evidence="1">The sequence shown here is derived from an EMBL/GenBank/DDBJ whole genome shotgun (WGS) entry which is preliminary data.</text>
</comment>
<gene>
    <name evidence="1" type="ORF">WR25_07569</name>
</gene>
<keyword evidence="2" id="KW-1185">Reference proteome</keyword>
<evidence type="ECO:0000313" key="2">
    <source>
        <dbReference type="Proteomes" id="UP000218231"/>
    </source>
</evidence>
<dbReference type="Proteomes" id="UP000218231">
    <property type="component" value="Unassembled WGS sequence"/>
</dbReference>
<reference evidence="1 2" key="1">
    <citation type="journal article" date="2017" name="Curr. Biol.">
        <title>Genome architecture and evolution of a unichromosomal asexual nematode.</title>
        <authorList>
            <person name="Fradin H."/>
            <person name="Zegar C."/>
            <person name="Gutwein M."/>
            <person name="Lucas J."/>
            <person name="Kovtun M."/>
            <person name="Corcoran D."/>
            <person name="Baugh L.R."/>
            <person name="Kiontke K."/>
            <person name="Gunsalus K."/>
            <person name="Fitch D.H."/>
            <person name="Piano F."/>
        </authorList>
    </citation>
    <scope>NUCLEOTIDE SEQUENCE [LARGE SCALE GENOMIC DNA]</scope>
    <source>
        <strain evidence="1">PF1309</strain>
    </source>
</reference>
<evidence type="ECO:0000313" key="1">
    <source>
        <dbReference type="EMBL" id="PAV88323.1"/>
    </source>
</evidence>
<protein>
    <submittedName>
        <fullName evidence="1">Uncharacterized protein</fullName>
    </submittedName>
</protein>
<accession>A0A2A2LQ11</accession>
<sequence length="91" mass="10360">MTEFEMVLQRFNYLHCLISDQNNLIRLGSGDVNLKDVGIHDDVTNQSTSSHLMICCREGSSTMFQSLIRNRGIFSSSRGNGNWFPPSFWSL</sequence>
<dbReference type="AlphaFoldDB" id="A0A2A2LQ11"/>
<proteinExistence type="predicted"/>
<organism evidence="1 2">
    <name type="scientific">Diploscapter pachys</name>
    <dbReference type="NCBI Taxonomy" id="2018661"/>
    <lineage>
        <taxon>Eukaryota</taxon>
        <taxon>Metazoa</taxon>
        <taxon>Ecdysozoa</taxon>
        <taxon>Nematoda</taxon>
        <taxon>Chromadorea</taxon>
        <taxon>Rhabditida</taxon>
        <taxon>Rhabditina</taxon>
        <taxon>Rhabditomorpha</taxon>
        <taxon>Rhabditoidea</taxon>
        <taxon>Rhabditidae</taxon>
        <taxon>Diploscapter</taxon>
    </lineage>
</organism>
<name>A0A2A2LQ11_9BILA</name>
<dbReference type="EMBL" id="LIAE01006521">
    <property type="protein sequence ID" value="PAV88323.1"/>
    <property type="molecule type" value="Genomic_DNA"/>
</dbReference>